<proteinExistence type="predicted"/>
<name>A0A3S4AQC9_9PEZI</name>
<keyword evidence="1" id="KW-0175">Coiled coil</keyword>
<accession>A0A3S4AQC9</accession>
<dbReference type="AlphaFoldDB" id="A0A3S4AQC9"/>
<evidence type="ECO:0000313" key="3">
    <source>
        <dbReference type="Proteomes" id="UP000289323"/>
    </source>
</evidence>
<protein>
    <submittedName>
        <fullName evidence="2">25880793-e0ca-4958-843a-5e01de20ea72</fullName>
    </submittedName>
</protein>
<reference evidence="2 3" key="1">
    <citation type="submission" date="2018-04" db="EMBL/GenBank/DDBJ databases">
        <authorList>
            <person name="Huttner S."/>
            <person name="Dainat J."/>
        </authorList>
    </citation>
    <scope>NUCLEOTIDE SEQUENCE [LARGE SCALE GENOMIC DNA]</scope>
</reference>
<sequence length="111" mass="13403">MCYFDHTLWQCGYWRWGPFRQQCNKEYRTGETCGLRLVYQTYLINDPCQLCEKVDKKQRRLAKMAQDVDRWAREGGRGATIQRTQAEMHDLQLEIDKLLRDHDIRKNSVNY</sequence>
<dbReference type="Proteomes" id="UP000289323">
    <property type="component" value="Unassembled WGS sequence"/>
</dbReference>
<evidence type="ECO:0000313" key="2">
    <source>
        <dbReference type="EMBL" id="SPQ23391.1"/>
    </source>
</evidence>
<dbReference type="EMBL" id="OUUZ01000010">
    <property type="protein sequence ID" value="SPQ23391.1"/>
    <property type="molecule type" value="Genomic_DNA"/>
</dbReference>
<evidence type="ECO:0000256" key="1">
    <source>
        <dbReference type="SAM" id="Coils"/>
    </source>
</evidence>
<organism evidence="2 3">
    <name type="scientific">Thermothielavioides terrestris</name>
    <dbReference type="NCBI Taxonomy" id="2587410"/>
    <lineage>
        <taxon>Eukaryota</taxon>
        <taxon>Fungi</taxon>
        <taxon>Dikarya</taxon>
        <taxon>Ascomycota</taxon>
        <taxon>Pezizomycotina</taxon>
        <taxon>Sordariomycetes</taxon>
        <taxon>Sordariomycetidae</taxon>
        <taxon>Sordariales</taxon>
        <taxon>Chaetomiaceae</taxon>
        <taxon>Thermothielavioides</taxon>
    </lineage>
</organism>
<feature type="coiled-coil region" evidence="1">
    <location>
        <begin position="54"/>
        <end position="101"/>
    </location>
</feature>
<gene>
    <name evidence="2" type="ORF">TT172_LOCUS5810</name>
</gene>